<sequence length="384" mass="43768">MSCVIAILMSITGRMVILGEDSVSTSYDVYETSYPAKFPQLRPGSDIFHHHPTITTAGTYHASYCSYEKNYALIIDEITVGLPKITRYPMVSSNRDAEAETRCLHYIKSNYPLDSTLTISDLKKTPYCTTRVIASLAFKRFIGVDGYYSCFAPFIEDQFFRITADEPIPVEDILSDDALLHVRRERTGHEALTWYQGHLHLLRSLNSSRTWWYPASKIGAEDENVRMIMNFMRRHFPQIRDVEAKFIDGRNKGPKKKSASHHEFSDTDQEPKSSTNELKLNDNMLVASRAEGWFCFKAHATISLSRVSTNLHQIQSISRPPKVFAKANEQIPLFGRASNHGRKSAKLMRSILYSDVVQNSKSNTPNFNTQLHVSYVSHRVNDIT</sequence>
<dbReference type="InParanoid" id="N1J6Z3"/>
<name>N1J6Z3_BLUG1</name>
<dbReference type="OrthoDB" id="10324255at2759"/>
<evidence type="ECO:0000256" key="1">
    <source>
        <dbReference type="SAM" id="MobiDB-lite"/>
    </source>
</evidence>
<dbReference type="Proteomes" id="UP000015441">
    <property type="component" value="Unassembled WGS sequence"/>
</dbReference>
<feature type="signal peptide" evidence="2">
    <location>
        <begin position="1"/>
        <end position="19"/>
    </location>
</feature>
<accession>N1J6Z3</accession>
<reference evidence="3 4" key="1">
    <citation type="journal article" date="2010" name="Science">
        <title>Genome expansion and gene loss in powdery mildew fungi reveal tradeoffs in extreme parasitism.</title>
        <authorList>
            <person name="Spanu P.D."/>
            <person name="Abbott J.C."/>
            <person name="Amselem J."/>
            <person name="Burgis T.A."/>
            <person name="Soanes D.M."/>
            <person name="Stueber K."/>
            <person name="Ver Loren van Themaat E."/>
            <person name="Brown J.K.M."/>
            <person name="Butcher S.A."/>
            <person name="Gurr S.J."/>
            <person name="Lebrun M.-H."/>
            <person name="Ridout C.J."/>
            <person name="Schulze-Lefert P."/>
            <person name="Talbot N.J."/>
            <person name="Ahmadinejad N."/>
            <person name="Ametz C."/>
            <person name="Barton G.R."/>
            <person name="Benjdia M."/>
            <person name="Bidzinski P."/>
            <person name="Bindschedler L.V."/>
            <person name="Both M."/>
            <person name="Brewer M.T."/>
            <person name="Cadle-Davidson L."/>
            <person name="Cadle-Davidson M.M."/>
            <person name="Collemare J."/>
            <person name="Cramer R."/>
            <person name="Frenkel O."/>
            <person name="Godfrey D."/>
            <person name="Harriman J."/>
            <person name="Hoede C."/>
            <person name="King B.C."/>
            <person name="Klages S."/>
            <person name="Kleemann J."/>
            <person name="Knoll D."/>
            <person name="Koti P.S."/>
            <person name="Kreplak J."/>
            <person name="Lopez-Ruiz F.J."/>
            <person name="Lu X."/>
            <person name="Maekawa T."/>
            <person name="Mahanil S."/>
            <person name="Micali C."/>
            <person name="Milgroom M.G."/>
            <person name="Montana G."/>
            <person name="Noir S."/>
            <person name="O'Connell R.J."/>
            <person name="Oberhaensli S."/>
            <person name="Parlange F."/>
            <person name="Pedersen C."/>
            <person name="Quesneville H."/>
            <person name="Reinhardt R."/>
            <person name="Rott M."/>
            <person name="Sacristan S."/>
            <person name="Schmidt S.M."/>
            <person name="Schoen M."/>
            <person name="Skamnioti P."/>
            <person name="Sommer H."/>
            <person name="Stephens A."/>
            <person name="Takahara H."/>
            <person name="Thordal-Christensen H."/>
            <person name="Vigouroux M."/>
            <person name="Wessling R."/>
            <person name="Wicker T."/>
            <person name="Panstruga R."/>
        </authorList>
    </citation>
    <scope>NUCLEOTIDE SEQUENCE [LARGE SCALE GENOMIC DNA]</scope>
    <source>
        <strain evidence="3">DH14</strain>
    </source>
</reference>
<comment type="caution">
    <text evidence="3">The sequence shown here is derived from an EMBL/GenBank/DDBJ whole genome shotgun (WGS) entry which is preliminary data.</text>
</comment>
<proteinExistence type="predicted"/>
<organism evidence="3 4">
    <name type="scientific">Blumeria graminis f. sp. hordei (strain DH14)</name>
    <name type="common">Barley powdery mildew</name>
    <name type="synonym">Oidium monilioides f. sp. hordei</name>
    <dbReference type="NCBI Taxonomy" id="546991"/>
    <lineage>
        <taxon>Eukaryota</taxon>
        <taxon>Fungi</taxon>
        <taxon>Dikarya</taxon>
        <taxon>Ascomycota</taxon>
        <taxon>Pezizomycotina</taxon>
        <taxon>Leotiomycetes</taxon>
        <taxon>Erysiphales</taxon>
        <taxon>Erysiphaceae</taxon>
        <taxon>Blumeria</taxon>
        <taxon>Blumeria hordei</taxon>
    </lineage>
</organism>
<evidence type="ECO:0000313" key="4">
    <source>
        <dbReference type="Proteomes" id="UP000015441"/>
    </source>
</evidence>
<dbReference type="EMBL" id="CAUH01000776">
    <property type="protein sequence ID" value="CCU74999.1"/>
    <property type="molecule type" value="Genomic_DNA"/>
</dbReference>
<keyword evidence="4" id="KW-1185">Reference proteome</keyword>
<gene>
    <name evidence="3" type="ORF">BGHDH14_bghG000776000001001</name>
</gene>
<evidence type="ECO:0000256" key="2">
    <source>
        <dbReference type="SAM" id="SignalP"/>
    </source>
</evidence>
<feature type="compositionally biased region" description="Basic and acidic residues" evidence="1">
    <location>
        <begin position="260"/>
        <end position="271"/>
    </location>
</feature>
<feature type="region of interest" description="Disordered" evidence="1">
    <location>
        <begin position="247"/>
        <end position="277"/>
    </location>
</feature>
<protein>
    <submittedName>
        <fullName evidence="3">CSEP0313 putative effector protein</fullName>
    </submittedName>
</protein>
<evidence type="ECO:0000313" key="3">
    <source>
        <dbReference type="EMBL" id="CCU74999.1"/>
    </source>
</evidence>
<keyword evidence="2" id="KW-0732">Signal</keyword>
<dbReference type="AlphaFoldDB" id="N1J6Z3"/>
<feature type="chain" id="PRO_5004107024" evidence="2">
    <location>
        <begin position="20"/>
        <end position="384"/>
    </location>
</feature>
<dbReference type="HOGENOM" id="CLU_056196_0_0_1"/>